<dbReference type="EMBL" id="CAEZWV010000001">
    <property type="protein sequence ID" value="CAB4658616.1"/>
    <property type="molecule type" value="Genomic_DNA"/>
</dbReference>
<dbReference type="GO" id="GO:0016020">
    <property type="term" value="C:membrane"/>
    <property type="evidence" value="ECO:0007669"/>
    <property type="project" value="UniProtKB-SubCell"/>
</dbReference>
<feature type="transmembrane region" description="Helical" evidence="8">
    <location>
        <begin position="139"/>
        <end position="160"/>
    </location>
</feature>
<name>A0A6J6LAH1_9ZZZZ</name>
<reference evidence="10" key="1">
    <citation type="submission" date="2020-05" db="EMBL/GenBank/DDBJ databases">
        <authorList>
            <person name="Chiriac C."/>
            <person name="Salcher M."/>
            <person name="Ghai R."/>
            <person name="Kavagutti S V."/>
        </authorList>
    </citation>
    <scope>NUCLEOTIDE SEQUENCE</scope>
</reference>
<evidence type="ECO:0000313" key="10">
    <source>
        <dbReference type="EMBL" id="CAB4658616.1"/>
    </source>
</evidence>
<feature type="compositionally biased region" description="Polar residues" evidence="7">
    <location>
        <begin position="216"/>
        <end position="228"/>
    </location>
</feature>
<dbReference type="PANTHER" id="PTHR21016">
    <property type="entry name" value="BETA-AMYLOID BINDING PROTEIN-RELATED"/>
    <property type="match status" value="1"/>
</dbReference>
<evidence type="ECO:0000256" key="2">
    <source>
        <dbReference type="ARBA" id="ARBA00022692"/>
    </source>
</evidence>
<feature type="region of interest" description="Disordered" evidence="7">
    <location>
        <begin position="197"/>
        <end position="228"/>
    </location>
</feature>
<dbReference type="PANTHER" id="PTHR21016:SF7">
    <property type="entry name" value="TM2 DOMAIN-CONTAINING PROTEIN 3"/>
    <property type="match status" value="1"/>
</dbReference>
<evidence type="ECO:0000256" key="5">
    <source>
        <dbReference type="ARBA" id="ARBA00023136"/>
    </source>
</evidence>
<sequence>MILQNLYCVILKFVQAFNSNKNLPLEIHVIGAGVLGVWAALSILFRVVFSIGFISNNLPYVITDFFYVTFSGPGYGWEGLHQSIVLGIGPLHLFTVLLVVVGGAAFVTKSKALAAGAAALAILHILFIFTGYGPMQQTLWALLRFVVLLAGIGLSVAPYISNPDLAKNFGDDLKESVDQLSTIVKSKGLNIQNPLANNAESQTAPPHGNLTPPGNPTQEGQPNMSNFQNPMGNPGAFGANFHTPCYYVQSYATGNQLVSVAQLQQMARSGTIQPATMVQHKDAGFPVPVNTIHGVFSTRTFMTALLLSIFLGGLGVDRFYLGYTGLGILKLLTLGGCGIWSLIDLVLIAMRNLPDADGNPLS</sequence>
<keyword evidence="5 8" id="KW-0472">Membrane</keyword>
<evidence type="ECO:0000256" key="6">
    <source>
        <dbReference type="ARBA" id="ARBA00023180"/>
    </source>
</evidence>
<keyword evidence="6" id="KW-0325">Glycoprotein</keyword>
<feature type="transmembrane region" description="Helical" evidence="8">
    <location>
        <begin position="83"/>
        <end position="106"/>
    </location>
</feature>
<evidence type="ECO:0000256" key="3">
    <source>
        <dbReference type="ARBA" id="ARBA00022729"/>
    </source>
</evidence>
<feature type="transmembrane region" description="Helical" evidence="8">
    <location>
        <begin position="113"/>
        <end position="133"/>
    </location>
</feature>
<feature type="transmembrane region" description="Helical" evidence="8">
    <location>
        <begin position="27"/>
        <end position="49"/>
    </location>
</feature>
<proteinExistence type="predicted"/>
<evidence type="ECO:0000256" key="8">
    <source>
        <dbReference type="SAM" id="Phobius"/>
    </source>
</evidence>
<dbReference type="InterPro" id="IPR050932">
    <property type="entry name" value="TM2D1-3-like"/>
</dbReference>
<organism evidence="10">
    <name type="scientific">freshwater metagenome</name>
    <dbReference type="NCBI Taxonomy" id="449393"/>
    <lineage>
        <taxon>unclassified sequences</taxon>
        <taxon>metagenomes</taxon>
        <taxon>ecological metagenomes</taxon>
    </lineage>
</organism>
<comment type="subcellular location">
    <subcellularLocation>
        <location evidence="1">Membrane</location>
        <topology evidence="1">Multi-pass membrane protein</topology>
    </subcellularLocation>
</comment>
<feature type="domain" description="TM2" evidence="9">
    <location>
        <begin position="300"/>
        <end position="346"/>
    </location>
</feature>
<keyword evidence="3" id="KW-0732">Signal</keyword>
<protein>
    <submittedName>
        <fullName evidence="10">Unannotated protein</fullName>
    </submittedName>
</protein>
<accession>A0A6J6LAH1</accession>
<dbReference type="AlphaFoldDB" id="A0A6J6LAH1"/>
<gene>
    <name evidence="10" type="ORF">UFOPK2295_00003</name>
</gene>
<keyword evidence="4 8" id="KW-1133">Transmembrane helix</keyword>
<dbReference type="InterPro" id="IPR007829">
    <property type="entry name" value="TM2"/>
</dbReference>
<feature type="transmembrane region" description="Helical" evidence="8">
    <location>
        <begin position="327"/>
        <end position="349"/>
    </location>
</feature>
<evidence type="ECO:0000256" key="7">
    <source>
        <dbReference type="SAM" id="MobiDB-lite"/>
    </source>
</evidence>
<evidence type="ECO:0000256" key="4">
    <source>
        <dbReference type="ARBA" id="ARBA00022989"/>
    </source>
</evidence>
<dbReference type="Pfam" id="PF05154">
    <property type="entry name" value="TM2"/>
    <property type="match status" value="1"/>
</dbReference>
<keyword evidence="2 8" id="KW-0812">Transmembrane</keyword>
<feature type="transmembrane region" description="Helical" evidence="8">
    <location>
        <begin position="58"/>
        <end position="77"/>
    </location>
</feature>
<evidence type="ECO:0000256" key="1">
    <source>
        <dbReference type="ARBA" id="ARBA00004141"/>
    </source>
</evidence>
<evidence type="ECO:0000259" key="9">
    <source>
        <dbReference type="Pfam" id="PF05154"/>
    </source>
</evidence>